<dbReference type="Proteomes" id="UP001597197">
    <property type="component" value="Unassembled WGS sequence"/>
</dbReference>
<reference evidence="3" key="1">
    <citation type="journal article" date="2019" name="Int. J. Syst. Evol. Microbiol.">
        <title>The Global Catalogue of Microorganisms (GCM) 10K type strain sequencing project: providing services to taxonomists for standard genome sequencing and annotation.</title>
        <authorList>
            <consortium name="The Broad Institute Genomics Platform"/>
            <consortium name="The Broad Institute Genome Sequencing Center for Infectious Disease"/>
            <person name="Wu L."/>
            <person name="Ma J."/>
        </authorList>
    </citation>
    <scope>NUCLEOTIDE SEQUENCE [LARGE SCALE GENOMIC DNA]</scope>
    <source>
        <strain evidence="3">CGMCC 1.15795</strain>
    </source>
</reference>
<accession>A0ABW4QUS6</accession>
<keyword evidence="1" id="KW-0472">Membrane</keyword>
<dbReference type="EMBL" id="JBHUFD010000003">
    <property type="protein sequence ID" value="MFD1872921.1"/>
    <property type="molecule type" value="Genomic_DNA"/>
</dbReference>
<gene>
    <name evidence="2" type="ORF">ACFSDX_10810</name>
</gene>
<proteinExistence type="predicted"/>
<evidence type="ECO:0000256" key="1">
    <source>
        <dbReference type="SAM" id="Phobius"/>
    </source>
</evidence>
<feature type="transmembrane region" description="Helical" evidence="1">
    <location>
        <begin position="85"/>
        <end position="107"/>
    </location>
</feature>
<sequence>MTSPHLSERALQAAAEAAALLPAAAAAHLRGCPLCQGRVATYRQLFTAAAQLPLPAFDFDLAASVLAQLPAPVAIPRAQPALPWVLCWLAVPVLGGVGAFLALFGSALRMALQDVSTGLGAGLALVAAFLVAGQCLELLARHRRQLRLLAFS</sequence>
<keyword evidence="3" id="KW-1185">Reference proteome</keyword>
<evidence type="ECO:0000313" key="2">
    <source>
        <dbReference type="EMBL" id="MFD1872921.1"/>
    </source>
</evidence>
<feature type="transmembrane region" description="Helical" evidence="1">
    <location>
        <begin position="119"/>
        <end position="140"/>
    </location>
</feature>
<evidence type="ECO:0000313" key="3">
    <source>
        <dbReference type="Proteomes" id="UP001597197"/>
    </source>
</evidence>
<name>A0ABW4QUS6_9BACT</name>
<protein>
    <submittedName>
        <fullName evidence="2">Uncharacterized protein</fullName>
    </submittedName>
</protein>
<keyword evidence="1" id="KW-0812">Transmembrane</keyword>
<organism evidence="2 3">
    <name type="scientific">Hymenobacter bucti</name>
    <dbReference type="NCBI Taxonomy" id="1844114"/>
    <lineage>
        <taxon>Bacteria</taxon>
        <taxon>Pseudomonadati</taxon>
        <taxon>Bacteroidota</taxon>
        <taxon>Cytophagia</taxon>
        <taxon>Cytophagales</taxon>
        <taxon>Hymenobacteraceae</taxon>
        <taxon>Hymenobacter</taxon>
    </lineage>
</organism>
<comment type="caution">
    <text evidence="2">The sequence shown here is derived from an EMBL/GenBank/DDBJ whole genome shotgun (WGS) entry which is preliminary data.</text>
</comment>
<keyword evidence="1" id="KW-1133">Transmembrane helix</keyword>
<dbReference type="RefSeq" id="WP_382313402.1">
    <property type="nucleotide sequence ID" value="NZ_JBHUFD010000003.1"/>
</dbReference>